<proteinExistence type="predicted"/>
<reference evidence="2" key="1">
    <citation type="submission" date="2020-02" db="EMBL/GenBank/DDBJ databases">
        <authorList>
            <person name="Meier V. D."/>
        </authorList>
    </citation>
    <scope>NUCLEOTIDE SEQUENCE</scope>
    <source>
        <strain evidence="2">AVDCRST_MAG48</strain>
    </source>
</reference>
<protein>
    <submittedName>
        <fullName evidence="2">Uncharacterized protein</fullName>
    </submittedName>
</protein>
<feature type="region of interest" description="Disordered" evidence="1">
    <location>
        <begin position="1"/>
        <end position="43"/>
    </location>
</feature>
<evidence type="ECO:0000256" key="1">
    <source>
        <dbReference type="SAM" id="MobiDB-lite"/>
    </source>
</evidence>
<sequence length="43" mass="4524">RQAPRGGQAAAPRRGLRGAPRAVRRLPAALATGRPAGARRRLL</sequence>
<feature type="non-terminal residue" evidence="2">
    <location>
        <position position="43"/>
    </location>
</feature>
<organism evidence="2">
    <name type="scientific">uncultured Friedmanniella sp</name>
    <dbReference type="NCBI Taxonomy" id="335381"/>
    <lineage>
        <taxon>Bacteria</taxon>
        <taxon>Bacillati</taxon>
        <taxon>Actinomycetota</taxon>
        <taxon>Actinomycetes</taxon>
        <taxon>Propionibacteriales</taxon>
        <taxon>Nocardioidaceae</taxon>
        <taxon>Friedmanniella</taxon>
        <taxon>environmental samples</taxon>
    </lineage>
</organism>
<accession>A0A6J4LMJ4</accession>
<feature type="compositionally biased region" description="Low complexity" evidence="1">
    <location>
        <begin position="1"/>
        <end position="31"/>
    </location>
</feature>
<gene>
    <name evidence="2" type="ORF">AVDCRST_MAG48-3328</name>
</gene>
<name>A0A6J4LMJ4_9ACTN</name>
<evidence type="ECO:0000313" key="2">
    <source>
        <dbReference type="EMBL" id="CAA9334970.1"/>
    </source>
</evidence>
<feature type="non-terminal residue" evidence="2">
    <location>
        <position position="1"/>
    </location>
</feature>
<dbReference type="AlphaFoldDB" id="A0A6J4LMJ4"/>
<dbReference type="EMBL" id="CADCTS010000470">
    <property type="protein sequence ID" value="CAA9334970.1"/>
    <property type="molecule type" value="Genomic_DNA"/>
</dbReference>